<feature type="domain" description="Flagellar motor switch protein FliG N-terminal" evidence="13">
    <location>
        <begin position="8"/>
        <end position="103"/>
    </location>
</feature>
<dbReference type="Proteomes" id="UP000059113">
    <property type="component" value="Chromosome"/>
</dbReference>
<keyword evidence="15" id="KW-1185">Reference proteome</keyword>
<evidence type="ECO:0000256" key="7">
    <source>
        <dbReference type="ARBA" id="ARBA00022779"/>
    </source>
</evidence>
<evidence type="ECO:0000259" key="12">
    <source>
        <dbReference type="Pfam" id="PF14841"/>
    </source>
</evidence>
<evidence type="ECO:0000256" key="3">
    <source>
        <dbReference type="ARBA" id="ARBA00010299"/>
    </source>
</evidence>
<evidence type="ECO:0000256" key="9">
    <source>
        <dbReference type="ARBA" id="ARBA00023143"/>
    </source>
</evidence>
<evidence type="ECO:0000259" key="13">
    <source>
        <dbReference type="Pfam" id="PF14842"/>
    </source>
</evidence>
<dbReference type="GO" id="GO:0009425">
    <property type="term" value="C:bacterial-type flagellum basal body"/>
    <property type="evidence" value="ECO:0007669"/>
    <property type="project" value="UniProtKB-SubCell"/>
</dbReference>
<dbReference type="InterPro" id="IPR011002">
    <property type="entry name" value="FliG_a-hlx"/>
</dbReference>
<dbReference type="RefSeq" id="WP_048884981.1">
    <property type="nucleotide sequence ID" value="NZ_CP011310.1"/>
</dbReference>
<dbReference type="InterPro" id="IPR032779">
    <property type="entry name" value="FliG_M"/>
</dbReference>
<keyword evidence="14" id="KW-0966">Cell projection</keyword>
<evidence type="ECO:0000256" key="1">
    <source>
        <dbReference type="ARBA" id="ARBA00004117"/>
    </source>
</evidence>
<comment type="similarity">
    <text evidence="3">Belongs to the FliG family.</text>
</comment>
<dbReference type="Gene3D" id="1.10.220.30">
    <property type="match status" value="3"/>
</dbReference>
<dbReference type="OrthoDB" id="9780302at2"/>
<dbReference type="KEGG" id="ery:CP97_04565"/>
<dbReference type="Pfam" id="PF14842">
    <property type="entry name" value="FliG_N"/>
    <property type="match status" value="1"/>
</dbReference>
<comment type="function">
    <text evidence="10">FliG is one of three proteins (FliG, FliN, FliM) that forms the rotor-mounted switch complex (C ring), located at the base of the basal body. This complex interacts with the CheY and CheZ chemotaxis proteins, in addition to contacting components of the motor that determine the direction of flagellar rotation.</text>
</comment>
<keyword evidence="6" id="KW-0145">Chemotaxis</keyword>
<dbReference type="InterPro" id="IPR023087">
    <property type="entry name" value="Flg_Motor_Flig_C"/>
</dbReference>
<dbReference type="Pfam" id="PF01706">
    <property type="entry name" value="FliG_C"/>
    <property type="match status" value="1"/>
</dbReference>
<dbReference type="InterPro" id="IPR028263">
    <property type="entry name" value="FliG_N"/>
</dbReference>
<evidence type="ECO:0000256" key="6">
    <source>
        <dbReference type="ARBA" id="ARBA00022500"/>
    </source>
</evidence>
<dbReference type="PANTHER" id="PTHR30534">
    <property type="entry name" value="FLAGELLAR MOTOR SWITCH PROTEIN FLIG"/>
    <property type="match status" value="1"/>
</dbReference>
<dbReference type="Pfam" id="PF14841">
    <property type="entry name" value="FliG_M"/>
    <property type="match status" value="1"/>
</dbReference>
<evidence type="ECO:0000256" key="4">
    <source>
        <dbReference type="ARBA" id="ARBA00021870"/>
    </source>
</evidence>
<comment type="subcellular location">
    <subcellularLocation>
        <location evidence="1">Bacterial flagellum basal body</location>
    </subcellularLocation>
    <subcellularLocation>
        <location evidence="2">Cell membrane</location>
        <topology evidence="2">Peripheral membrane protein</topology>
        <orientation evidence="2">Cytoplasmic side</orientation>
    </subcellularLocation>
</comment>
<evidence type="ECO:0000256" key="2">
    <source>
        <dbReference type="ARBA" id="ARBA00004413"/>
    </source>
</evidence>
<evidence type="ECO:0000313" key="14">
    <source>
        <dbReference type="EMBL" id="AKQ41458.1"/>
    </source>
</evidence>
<reference evidence="15" key="2">
    <citation type="submission" date="2015-04" db="EMBL/GenBank/DDBJ databases">
        <title>The complete genome sequence of Erythrobacter sp. s21-N3.</title>
        <authorList>
            <person name="Zhuang L."/>
            <person name="Liu Y."/>
            <person name="Shao Z."/>
        </authorList>
    </citation>
    <scope>NUCLEOTIDE SEQUENCE [LARGE SCALE GENOMIC DNA]</scope>
    <source>
        <strain evidence="15">s21-N3</strain>
    </source>
</reference>
<protein>
    <recommendedName>
        <fullName evidence="4">Flagellar motor switch protein FliG</fullName>
    </recommendedName>
</protein>
<dbReference type="EMBL" id="CP011310">
    <property type="protein sequence ID" value="AKQ41458.1"/>
    <property type="molecule type" value="Genomic_DNA"/>
</dbReference>
<keyword evidence="5" id="KW-1003">Cell membrane</keyword>
<feature type="domain" description="Flagellar motor switch protein FliG middle" evidence="12">
    <location>
        <begin position="117"/>
        <end position="187"/>
    </location>
</feature>
<dbReference type="GO" id="GO:0003774">
    <property type="term" value="F:cytoskeletal motor activity"/>
    <property type="evidence" value="ECO:0007669"/>
    <property type="project" value="InterPro"/>
</dbReference>
<dbReference type="GO" id="GO:0005886">
    <property type="term" value="C:plasma membrane"/>
    <property type="evidence" value="ECO:0007669"/>
    <property type="project" value="UniProtKB-SubCell"/>
</dbReference>
<dbReference type="PRINTS" id="PR00954">
    <property type="entry name" value="FLGMOTORFLIG"/>
</dbReference>
<evidence type="ECO:0000256" key="5">
    <source>
        <dbReference type="ARBA" id="ARBA00022475"/>
    </source>
</evidence>
<evidence type="ECO:0000256" key="10">
    <source>
        <dbReference type="ARBA" id="ARBA00025598"/>
    </source>
</evidence>
<keyword evidence="9" id="KW-0975">Bacterial flagellum</keyword>
<keyword evidence="14" id="KW-0282">Flagellum</keyword>
<dbReference type="STRING" id="1648404.CP97_04565"/>
<proteinExistence type="inferred from homology"/>
<keyword evidence="8" id="KW-0472">Membrane</keyword>
<evidence type="ECO:0000313" key="15">
    <source>
        <dbReference type="Proteomes" id="UP000059113"/>
    </source>
</evidence>
<dbReference type="PANTHER" id="PTHR30534:SF0">
    <property type="entry name" value="FLAGELLAR MOTOR SWITCH PROTEIN FLIG"/>
    <property type="match status" value="1"/>
</dbReference>
<organism evidence="14 15">
    <name type="scientific">Aurantiacibacter atlanticus</name>
    <dbReference type="NCBI Taxonomy" id="1648404"/>
    <lineage>
        <taxon>Bacteria</taxon>
        <taxon>Pseudomonadati</taxon>
        <taxon>Pseudomonadota</taxon>
        <taxon>Alphaproteobacteria</taxon>
        <taxon>Sphingomonadales</taxon>
        <taxon>Erythrobacteraceae</taxon>
        <taxon>Aurantiacibacter</taxon>
    </lineage>
</organism>
<gene>
    <name evidence="14" type="ORF">CP97_04565</name>
</gene>
<keyword evidence="14" id="KW-0969">Cilium</keyword>
<evidence type="ECO:0000256" key="8">
    <source>
        <dbReference type="ARBA" id="ARBA00023136"/>
    </source>
</evidence>
<dbReference type="PATRIC" id="fig|1648404.4.peg.957"/>
<accession>A0A0H4VWK6</accession>
<dbReference type="AlphaFoldDB" id="A0A0H4VWK6"/>
<dbReference type="SUPFAM" id="SSF48029">
    <property type="entry name" value="FliG"/>
    <property type="match status" value="2"/>
</dbReference>
<dbReference type="InterPro" id="IPR000090">
    <property type="entry name" value="Flg_Motor_Flig"/>
</dbReference>
<feature type="domain" description="Flagellar motor switch protein FliG C-terminal" evidence="11">
    <location>
        <begin position="221"/>
        <end position="326"/>
    </location>
</feature>
<name>A0A0H4VWK6_9SPHN</name>
<evidence type="ECO:0000259" key="11">
    <source>
        <dbReference type="Pfam" id="PF01706"/>
    </source>
</evidence>
<sequence>MTDLDTVSNAERAAVILMLMEDAEAARLLGSLEPNELQQLGEQMIALGDVDPGRITGAIEGFVKLADDNTMTAHDRPAQVRQRMTRALGEVKADSIMQRITPAGPTRSLELARWLAPAVLLPLVEDEHPQAIAVLLLLLDAEPAAELLSLLPQAIQPDLVERIARMRQASGHAMDMLDELLSQRISQRFGKSALAMGGAREAAELINMAARSVSGTVMPAITQKDAELARAIEAEMFTFEMLFELEPMAMGKLLREVENEVLVDALKGLPEGEREPFFAAMSSRAADGVRDEIEERGRLKKSEMFAAQDAVIKIARKLADDGEISLGADDGEFV</sequence>
<keyword evidence="7" id="KW-0283">Flagellar rotation</keyword>
<dbReference type="GO" id="GO:0006935">
    <property type="term" value="P:chemotaxis"/>
    <property type="evidence" value="ECO:0007669"/>
    <property type="project" value="UniProtKB-KW"/>
</dbReference>
<dbReference type="GO" id="GO:0071973">
    <property type="term" value="P:bacterial-type flagellum-dependent cell motility"/>
    <property type="evidence" value="ECO:0007669"/>
    <property type="project" value="InterPro"/>
</dbReference>
<reference evidence="14 15" key="1">
    <citation type="journal article" date="2015" name="Int. J. Syst. Evol. Microbiol.">
        <title>Erythrobacter atlanticus sp. nov., a bacterium from ocean sediment able to degrade polycyclic aromatic hydrocarbons.</title>
        <authorList>
            <person name="Zhuang L."/>
            <person name="Liu Y."/>
            <person name="Wang L."/>
            <person name="Wang W."/>
            <person name="Shao Z."/>
        </authorList>
    </citation>
    <scope>NUCLEOTIDE SEQUENCE [LARGE SCALE GENOMIC DNA]</scope>
    <source>
        <strain evidence="15">s21-N3</strain>
    </source>
</reference>